<dbReference type="GO" id="GO:0097546">
    <property type="term" value="C:ciliary base"/>
    <property type="evidence" value="ECO:0007669"/>
    <property type="project" value="TreeGrafter"/>
</dbReference>
<comment type="subcellular location">
    <subcellularLocation>
        <location evidence="1">Cell projection</location>
        <location evidence="1">Cilium</location>
    </subcellularLocation>
</comment>
<evidence type="ECO:0000256" key="3">
    <source>
        <dbReference type="ARBA" id="ARBA00023273"/>
    </source>
</evidence>
<sequence>MAAKLAEANLFVDDLNKLRILDPSHTQSTIDFKNECEGFLTKTEEFQSLSKNVLELFESLAAKVERMKMRAIGSRNRLKLISNQKLEQRELLESRVLEARIECER</sequence>
<dbReference type="PANTHER" id="PTHR31978:SF1">
    <property type="entry name" value="INTRAFLAGELLAR TRANSPORT PROTEIN 20 HOMOLOG"/>
    <property type="match status" value="1"/>
</dbReference>
<dbReference type="OrthoDB" id="10254896at2759"/>
<dbReference type="EMBL" id="UYRU01001822">
    <property type="protein sequence ID" value="VDK32609.1"/>
    <property type="molecule type" value="Genomic_DNA"/>
</dbReference>
<proteinExistence type="predicted"/>
<dbReference type="GO" id="GO:0030990">
    <property type="term" value="C:intraciliary transport particle"/>
    <property type="evidence" value="ECO:0007669"/>
    <property type="project" value="TreeGrafter"/>
</dbReference>
<keyword evidence="2" id="KW-0175">Coiled coil</keyword>
<dbReference type="AlphaFoldDB" id="A0A3P6P867"/>
<evidence type="ECO:0000313" key="4">
    <source>
        <dbReference type="EMBL" id="VDK32609.1"/>
    </source>
</evidence>
<keyword evidence="3" id="KW-0966">Cell projection</keyword>
<protein>
    <recommendedName>
        <fullName evidence="6">Intraflagellar transport protein 20 homolog</fullName>
    </recommendedName>
</protein>
<dbReference type="GO" id="GO:0061512">
    <property type="term" value="P:protein localization to cilium"/>
    <property type="evidence" value="ECO:0007669"/>
    <property type="project" value="TreeGrafter"/>
</dbReference>
<dbReference type="Pfam" id="PF14931">
    <property type="entry name" value="IFT20"/>
    <property type="match status" value="1"/>
</dbReference>
<evidence type="ECO:0000256" key="1">
    <source>
        <dbReference type="ARBA" id="ARBA00004138"/>
    </source>
</evidence>
<evidence type="ECO:0008006" key="6">
    <source>
        <dbReference type="Google" id="ProtNLM"/>
    </source>
</evidence>
<dbReference type="GO" id="GO:0005737">
    <property type="term" value="C:cytoplasm"/>
    <property type="evidence" value="ECO:0007669"/>
    <property type="project" value="TreeGrafter"/>
</dbReference>
<dbReference type="Proteomes" id="UP000281553">
    <property type="component" value="Unassembled WGS sequence"/>
</dbReference>
<dbReference type="InterPro" id="IPR028172">
    <property type="entry name" value="FT20"/>
</dbReference>
<name>A0A3P6P867_DIBLA</name>
<gene>
    <name evidence="4" type="ORF">DILT_LOCUS436</name>
</gene>
<dbReference type="PANTHER" id="PTHR31978">
    <property type="entry name" value="INTRAFLAGELLAR TRANSPORT PROTEIN 20 HOMOLOG"/>
    <property type="match status" value="1"/>
</dbReference>
<evidence type="ECO:0000313" key="5">
    <source>
        <dbReference type="Proteomes" id="UP000281553"/>
    </source>
</evidence>
<organism evidence="4 5">
    <name type="scientific">Dibothriocephalus latus</name>
    <name type="common">Fish tapeworm</name>
    <name type="synonym">Diphyllobothrium latum</name>
    <dbReference type="NCBI Taxonomy" id="60516"/>
    <lineage>
        <taxon>Eukaryota</taxon>
        <taxon>Metazoa</taxon>
        <taxon>Spiralia</taxon>
        <taxon>Lophotrochozoa</taxon>
        <taxon>Platyhelminthes</taxon>
        <taxon>Cestoda</taxon>
        <taxon>Eucestoda</taxon>
        <taxon>Diphyllobothriidea</taxon>
        <taxon>Diphyllobothriidae</taxon>
        <taxon>Dibothriocephalus</taxon>
    </lineage>
</organism>
<reference evidence="4 5" key="1">
    <citation type="submission" date="2018-11" db="EMBL/GenBank/DDBJ databases">
        <authorList>
            <consortium name="Pathogen Informatics"/>
        </authorList>
    </citation>
    <scope>NUCLEOTIDE SEQUENCE [LARGE SCALE GENOMIC DNA]</scope>
</reference>
<dbReference type="GO" id="GO:0097730">
    <property type="term" value="C:non-motile cilium"/>
    <property type="evidence" value="ECO:0007669"/>
    <property type="project" value="TreeGrafter"/>
</dbReference>
<dbReference type="GO" id="GO:0036064">
    <property type="term" value="C:ciliary basal body"/>
    <property type="evidence" value="ECO:0007669"/>
    <property type="project" value="TreeGrafter"/>
</dbReference>
<evidence type="ECO:0000256" key="2">
    <source>
        <dbReference type="ARBA" id="ARBA00023054"/>
    </source>
</evidence>
<accession>A0A3P6P867</accession>
<dbReference type="GO" id="GO:0060271">
    <property type="term" value="P:cilium assembly"/>
    <property type="evidence" value="ECO:0007669"/>
    <property type="project" value="TreeGrafter"/>
</dbReference>
<keyword evidence="5" id="KW-1185">Reference proteome</keyword>
<dbReference type="GO" id="GO:0005813">
    <property type="term" value="C:centrosome"/>
    <property type="evidence" value="ECO:0007669"/>
    <property type="project" value="TreeGrafter"/>
</dbReference>